<protein>
    <submittedName>
        <fullName evidence="3">DUF3556 domain-containing protein</fullName>
    </submittedName>
</protein>
<feature type="transmembrane region" description="Helical" evidence="2">
    <location>
        <begin position="71"/>
        <end position="99"/>
    </location>
</feature>
<reference evidence="3 4" key="1">
    <citation type="submission" date="2023-12" db="EMBL/GenBank/DDBJ databases">
        <title>novel species in genus Nocarida.</title>
        <authorList>
            <person name="Li Z."/>
        </authorList>
    </citation>
    <scope>NUCLEOTIDE SEQUENCE [LARGE SCALE GENOMIC DNA]</scope>
    <source>
        <strain evidence="3 4">CDC186</strain>
    </source>
</reference>
<keyword evidence="2" id="KW-0812">Transmembrane</keyword>
<keyword evidence="2" id="KW-1133">Transmembrane helix</keyword>
<feature type="transmembrane region" description="Helical" evidence="2">
    <location>
        <begin position="38"/>
        <end position="59"/>
    </location>
</feature>
<accession>A0ABU6AWI6</accession>
<dbReference type="InterPro" id="IPR021941">
    <property type="entry name" value="DUF3556_TM"/>
</dbReference>
<sequence length="231" mass="25646">MRTNAESSTWLCTRSCRLRNPSVARARSWRSPVDGGHVGLLDPKVVVALVVALCALGLRDKTVFLAARPEHYLVMLLMFFVPFADMMIGFKLVMLALWWPQSAELKPEQRVTMSAGLPVSQSTKLYGPEIADILIQSGLGWRTMHTHGRGLNGLISHAIDNEDDYAIRDGEVETLHRFAARFDAAFTSRVAGLSRSSRRYATVQGLRSSPRPSIVERSMLPGARNRAGVRE</sequence>
<proteinExistence type="predicted"/>
<name>A0ABU6AWI6_9NOCA</name>
<feature type="region of interest" description="Disordered" evidence="1">
    <location>
        <begin position="212"/>
        <end position="231"/>
    </location>
</feature>
<evidence type="ECO:0000256" key="2">
    <source>
        <dbReference type="SAM" id="Phobius"/>
    </source>
</evidence>
<dbReference type="Pfam" id="PF12077">
    <property type="entry name" value="DUF3556"/>
    <property type="match status" value="2"/>
</dbReference>
<keyword evidence="4" id="KW-1185">Reference proteome</keyword>
<gene>
    <name evidence="3" type="ORF">U3653_17575</name>
</gene>
<evidence type="ECO:0000313" key="4">
    <source>
        <dbReference type="Proteomes" id="UP001348098"/>
    </source>
</evidence>
<dbReference type="RefSeq" id="WP_323124241.1">
    <property type="nucleotide sequence ID" value="NZ_JAYESH010000006.1"/>
</dbReference>
<evidence type="ECO:0000256" key="1">
    <source>
        <dbReference type="SAM" id="MobiDB-lite"/>
    </source>
</evidence>
<keyword evidence="2" id="KW-0472">Membrane</keyword>
<dbReference type="Proteomes" id="UP001348098">
    <property type="component" value="Unassembled WGS sequence"/>
</dbReference>
<comment type="caution">
    <text evidence="3">The sequence shown here is derived from an EMBL/GenBank/DDBJ whole genome shotgun (WGS) entry which is preliminary data.</text>
</comment>
<dbReference type="EMBL" id="JAYKYQ010000007">
    <property type="protein sequence ID" value="MEB3511842.1"/>
    <property type="molecule type" value="Genomic_DNA"/>
</dbReference>
<evidence type="ECO:0000313" key="3">
    <source>
        <dbReference type="EMBL" id="MEB3511842.1"/>
    </source>
</evidence>
<organism evidence="3 4">
    <name type="scientific">Nocardia implantans</name>
    <dbReference type="NCBI Taxonomy" id="3108168"/>
    <lineage>
        <taxon>Bacteria</taxon>
        <taxon>Bacillati</taxon>
        <taxon>Actinomycetota</taxon>
        <taxon>Actinomycetes</taxon>
        <taxon>Mycobacteriales</taxon>
        <taxon>Nocardiaceae</taxon>
        <taxon>Nocardia</taxon>
    </lineage>
</organism>